<gene>
    <name evidence="5" type="ORF">RND71_018401</name>
</gene>
<dbReference type="SUPFAM" id="SSF81383">
    <property type="entry name" value="F-box domain"/>
    <property type="match status" value="1"/>
</dbReference>
<keyword evidence="2" id="KW-0677">Repeat</keyword>
<feature type="repeat" description="WD" evidence="3">
    <location>
        <begin position="484"/>
        <end position="509"/>
    </location>
</feature>
<evidence type="ECO:0000256" key="4">
    <source>
        <dbReference type="SAM" id="MobiDB-lite"/>
    </source>
</evidence>
<dbReference type="EMBL" id="JAVYJV010000009">
    <property type="protein sequence ID" value="KAK4363160.1"/>
    <property type="molecule type" value="Genomic_DNA"/>
</dbReference>
<feature type="region of interest" description="Disordered" evidence="4">
    <location>
        <begin position="1"/>
        <end position="31"/>
    </location>
</feature>
<dbReference type="PANTHER" id="PTHR19855">
    <property type="entry name" value="WD40 REPEAT PROTEIN 12, 37"/>
    <property type="match status" value="1"/>
</dbReference>
<evidence type="ECO:0000313" key="6">
    <source>
        <dbReference type="Proteomes" id="UP001291623"/>
    </source>
</evidence>
<dbReference type="InterPro" id="IPR019775">
    <property type="entry name" value="WD40_repeat_CS"/>
</dbReference>
<evidence type="ECO:0000313" key="5">
    <source>
        <dbReference type="EMBL" id="KAK4363160.1"/>
    </source>
</evidence>
<evidence type="ECO:0000256" key="2">
    <source>
        <dbReference type="ARBA" id="ARBA00022737"/>
    </source>
</evidence>
<organism evidence="5 6">
    <name type="scientific">Anisodus tanguticus</name>
    <dbReference type="NCBI Taxonomy" id="243964"/>
    <lineage>
        <taxon>Eukaryota</taxon>
        <taxon>Viridiplantae</taxon>
        <taxon>Streptophyta</taxon>
        <taxon>Embryophyta</taxon>
        <taxon>Tracheophyta</taxon>
        <taxon>Spermatophyta</taxon>
        <taxon>Magnoliopsida</taxon>
        <taxon>eudicotyledons</taxon>
        <taxon>Gunneridae</taxon>
        <taxon>Pentapetalae</taxon>
        <taxon>asterids</taxon>
        <taxon>lamiids</taxon>
        <taxon>Solanales</taxon>
        <taxon>Solanaceae</taxon>
        <taxon>Solanoideae</taxon>
        <taxon>Hyoscyameae</taxon>
        <taxon>Anisodus</taxon>
    </lineage>
</organism>
<name>A0AAE1VK70_9SOLA</name>
<dbReference type="PANTHER" id="PTHR19855:SF38">
    <property type="entry name" value="TRANSCRIPTIONAL REGULATOR STERILE APETALA-LIKE"/>
    <property type="match status" value="1"/>
</dbReference>
<dbReference type="PROSITE" id="PS50082">
    <property type="entry name" value="WD_REPEATS_2"/>
    <property type="match status" value="1"/>
</dbReference>
<proteinExistence type="predicted"/>
<sequence>MSSAGDGSNRGGNGEGGSSSRRRRRGGESGVWPEPFLEALASQMAVDAYRSIGRLATAQALSNLFQRTVETHTYSDASKTKSKDLLEKVATSNSLKGVPSIVQEVQTKKSAPPPHSWLVDFVGSSTANIGVCSTWRAVSRSDLLWQNLTRQIWNRRHLLRQTWHDEYIYWHRTSNNFRQHRYIYNTLHFVPPNNNDNNNNNNNGLFCRHLALSDHHLAAGFSDGSVQLFHLPTRVHLSTFHPQQRDRLGRYSRAVSGIILSDENLVFASLDGDIHVVVIGGAAAAPGRAHVGDVVNDGALVDFTGCDRWWVGLYAGVPGRAFHIWNSEREELIFVDGDLTDPEAVTGWHCLTELTGLLGRVRVTTRDTAVACTGQRLIVIDLQNQGLILRERSFQQRLIVGSFDSRSESLVAVDGRGVATVRRVEGLEEACRFNVRGASQRGVVGCMNNSGYVIMCVGGVIRVWDVENGVHLYSLREIIGDVNAIHADERHIVACSSDGTIHLWDFGAQ</sequence>
<dbReference type="InterPro" id="IPR036047">
    <property type="entry name" value="F-box-like_dom_sf"/>
</dbReference>
<dbReference type="SUPFAM" id="SSF50978">
    <property type="entry name" value="WD40 repeat-like"/>
    <property type="match status" value="1"/>
</dbReference>
<evidence type="ECO:0000256" key="1">
    <source>
        <dbReference type="ARBA" id="ARBA00022574"/>
    </source>
</evidence>
<keyword evidence="1 3" id="KW-0853">WD repeat</keyword>
<dbReference type="InterPro" id="IPR001680">
    <property type="entry name" value="WD40_rpt"/>
</dbReference>
<accession>A0AAE1VK70</accession>
<keyword evidence="6" id="KW-1185">Reference proteome</keyword>
<reference evidence="5" key="1">
    <citation type="submission" date="2023-12" db="EMBL/GenBank/DDBJ databases">
        <title>Genome assembly of Anisodus tanguticus.</title>
        <authorList>
            <person name="Wang Y.-J."/>
        </authorList>
    </citation>
    <scope>NUCLEOTIDE SEQUENCE</scope>
    <source>
        <strain evidence="5">KB-2021</strain>
        <tissue evidence="5">Leaf</tissue>
    </source>
</reference>
<dbReference type="PROSITE" id="PS00678">
    <property type="entry name" value="WD_REPEATS_1"/>
    <property type="match status" value="1"/>
</dbReference>
<evidence type="ECO:0000256" key="3">
    <source>
        <dbReference type="PROSITE-ProRule" id="PRU00221"/>
    </source>
</evidence>
<dbReference type="Proteomes" id="UP001291623">
    <property type="component" value="Unassembled WGS sequence"/>
</dbReference>
<feature type="compositionally biased region" description="Gly residues" evidence="4">
    <location>
        <begin position="8"/>
        <end position="17"/>
    </location>
</feature>
<dbReference type="Pfam" id="PF00400">
    <property type="entry name" value="WD40"/>
    <property type="match status" value="1"/>
</dbReference>
<dbReference type="AlphaFoldDB" id="A0AAE1VK70"/>
<protein>
    <submittedName>
        <fullName evidence="5">Uncharacterized protein</fullName>
    </submittedName>
</protein>
<comment type="caution">
    <text evidence="5">The sequence shown here is derived from an EMBL/GenBank/DDBJ whole genome shotgun (WGS) entry which is preliminary data.</text>
</comment>
<dbReference type="Gene3D" id="2.130.10.10">
    <property type="entry name" value="YVTN repeat-like/Quinoprotein amine dehydrogenase"/>
    <property type="match status" value="2"/>
</dbReference>
<dbReference type="InterPro" id="IPR036322">
    <property type="entry name" value="WD40_repeat_dom_sf"/>
</dbReference>
<dbReference type="InterPro" id="IPR015943">
    <property type="entry name" value="WD40/YVTN_repeat-like_dom_sf"/>
</dbReference>